<feature type="signal peptide" evidence="1">
    <location>
        <begin position="1"/>
        <end position="19"/>
    </location>
</feature>
<reference evidence="2 3" key="1">
    <citation type="journal article" date="2023" name="Arcadia Sci">
        <title>De novo assembly of a long-read Amblyomma americanum tick genome.</title>
        <authorList>
            <person name="Chou S."/>
            <person name="Poskanzer K.E."/>
            <person name="Rollins M."/>
            <person name="Thuy-Boun P.S."/>
        </authorList>
    </citation>
    <scope>NUCLEOTIDE SEQUENCE [LARGE SCALE GENOMIC DNA]</scope>
    <source>
        <strain evidence="2">F_SG_1</strain>
        <tissue evidence="2">Salivary glands</tissue>
    </source>
</reference>
<protein>
    <recommendedName>
        <fullName evidence="4">Secreted protein</fullName>
    </recommendedName>
</protein>
<comment type="caution">
    <text evidence="2">The sequence shown here is derived from an EMBL/GenBank/DDBJ whole genome shotgun (WGS) entry which is preliminary data.</text>
</comment>
<feature type="chain" id="PRO_5042814685" description="Secreted protein" evidence="1">
    <location>
        <begin position="20"/>
        <end position="111"/>
    </location>
</feature>
<name>A0AAQ4DEX4_AMBAM</name>
<proteinExistence type="predicted"/>
<dbReference type="AlphaFoldDB" id="A0AAQ4DEX4"/>
<gene>
    <name evidence="2" type="ORF">V5799_027718</name>
</gene>
<keyword evidence="1" id="KW-0732">Signal</keyword>
<evidence type="ECO:0008006" key="4">
    <source>
        <dbReference type="Google" id="ProtNLM"/>
    </source>
</evidence>
<keyword evidence="3" id="KW-1185">Reference proteome</keyword>
<accession>A0AAQ4DEX4</accession>
<dbReference type="Proteomes" id="UP001321473">
    <property type="component" value="Unassembled WGS sequence"/>
</dbReference>
<dbReference type="EMBL" id="JARKHS020031631">
    <property type="protein sequence ID" value="KAK8761014.1"/>
    <property type="molecule type" value="Genomic_DNA"/>
</dbReference>
<evidence type="ECO:0000256" key="1">
    <source>
        <dbReference type="SAM" id="SignalP"/>
    </source>
</evidence>
<organism evidence="2 3">
    <name type="scientific">Amblyomma americanum</name>
    <name type="common">Lone star tick</name>
    <dbReference type="NCBI Taxonomy" id="6943"/>
    <lineage>
        <taxon>Eukaryota</taxon>
        <taxon>Metazoa</taxon>
        <taxon>Ecdysozoa</taxon>
        <taxon>Arthropoda</taxon>
        <taxon>Chelicerata</taxon>
        <taxon>Arachnida</taxon>
        <taxon>Acari</taxon>
        <taxon>Parasitiformes</taxon>
        <taxon>Ixodida</taxon>
        <taxon>Ixodoidea</taxon>
        <taxon>Ixodidae</taxon>
        <taxon>Amblyomminae</taxon>
        <taxon>Amblyomma</taxon>
    </lineage>
</organism>
<sequence length="111" mass="12413">MKATLICIALAGLINLCKSGLPPEQSDLGDAACTGDNICVKSRDHHLHKSFISSATRNDCNERRNDFCCSGRHLHPLQMCTSASARADQWHMLATRKHHRRLFIKAALKKF</sequence>
<evidence type="ECO:0000313" key="3">
    <source>
        <dbReference type="Proteomes" id="UP001321473"/>
    </source>
</evidence>
<evidence type="ECO:0000313" key="2">
    <source>
        <dbReference type="EMBL" id="KAK8761014.1"/>
    </source>
</evidence>